<sequence length="1096" mass="124005">MDDMFDVFEGKPGPQSESEEETAPRRPRNRDRTKKRKADEAMNGAATAEEQPAAEDEDMDANETTSKDDGSDEEDSDTPSQQDKKRRKKEDGVGPVLTDTFQTAESREVAGATTLLPQESSLVLSHNIQHQVALPPDLDYEYVPLSEHKSPDEPARTWNFKLDPFQSLSVASIEREESVLVSAHTSAGKTVVAEYAIAQCLKRNQRVIYTSPIKALSNQKFRDFDAIFGDVGLMTGDVTINPTASCLVMTTEILRSMLYRGSEIMREVGWVVFDEIHYMRDKTRGVVWEETIIMLPDKVRYVFLSATIPNAFQFAEWIAKIHHQACHVVYTDFRPTPLQNYFYPCGGKGARMVVDEKGNFNENNFNSVMQEVEDRKGAESNDINAKLKGKGKNKKTNKGGGPDEGSDIYKIIKMTIKKKFNPVIVFNFSKREVENLAIKVGNLDFNDESEQAMVEKVFKSAIDSLSEEDRDLPQIVHLLPLLKRGVGVHHSGLLPILKETIEILFQESLIKVLFATETFSIGLNMPAKTVIFTQVTKWDGVKRRPITSSEYIQMAGRAGRRGLDARGLVLMMIDDKLEPDVAKEIVTGHQDKLNSAFYLGYNMILNLLRIEAISPEFMLERCFHQFQNAASVPALEKELMTLQQERDSLAIPDEATIKDYYQIRQQLNTYAGDMRAVIQHPQHSLDYLQPGRLVQIYNPKVSPDNVAGGQDFGWGVVVKHSQRRGPKLGEPEHPPQESYIVDVLLPLSASSPSVVPGQPSAEMQPGLMPANGDQDVIYETVPCLLTCVKAISQIRIFLPKDGLKSDEDKDTAFKALSEVKRRFPDGVPILDPLENMDITDESFKKLLRKIEVLESRLLANPLHLSPLLPSLWDQYHAKMQMSEKVKEKKKAIAKAHSIAQMDELKSRKRVLRRLGFINDAEVVQLKARVACEISSTEGHELLLSELLFDRFFNELTPEMIAAILSCFIFDEKVETQALKEELQKPYREVLAKARIVAKVSQECKLDVNEEEYVQSLKWQLMETVYAWANGRPFSEICKMTNTYEGSLIRLFRRLEELLRQMAQAAKVMGNDDLTKKFEESLQKVRRDIVAAQSLYL</sequence>
<feature type="compositionally biased region" description="Basic residues" evidence="8">
    <location>
        <begin position="387"/>
        <end position="397"/>
    </location>
</feature>
<dbReference type="Gene3D" id="1.10.3380.30">
    <property type="match status" value="1"/>
</dbReference>
<dbReference type="PROSITE" id="PS51192">
    <property type="entry name" value="HELICASE_ATP_BIND_1"/>
    <property type="match status" value="1"/>
</dbReference>
<dbReference type="GO" id="GO:0003723">
    <property type="term" value="F:RNA binding"/>
    <property type="evidence" value="ECO:0007669"/>
    <property type="project" value="InterPro"/>
</dbReference>
<feature type="domain" description="Helicase ATP-binding" evidence="9">
    <location>
        <begin position="170"/>
        <end position="326"/>
    </location>
</feature>
<dbReference type="FunFam" id="1.10.3380.30:FF:000003">
    <property type="entry name" value="ATP dependent RNA helicase (Dob1)"/>
    <property type="match status" value="1"/>
</dbReference>
<keyword evidence="12" id="KW-1185">Reference proteome</keyword>
<comment type="similarity">
    <text evidence="2">Belongs to the helicase family. SKI2 subfamily.</text>
</comment>
<dbReference type="GO" id="GO:0005524">
    <property type="term" value="F:ATP binding"/>
    <property type="evidence" value="ECO:0007669"/>
    <property type="project" value="UniProtKB-KW"/>
</dbReference>
<dbReference type="Pfam" id="PF08148">
    <property type="entry name" value="DSHCT"/>
    <property type="match status" value="1"/>
</dbReference>
<evidence type="ECO:0000259" key="10">
    <source>
        <dbReference type="PROSITE" id="PS51194"/>
    </source>
</evidence>
<accession>A0AB34FK14</accession>
<dbReference type="Gene3D" id="3.40.50.300">
    <property type="entry name" value="P-loop containing nucleotide triphosphate hydrolases"/>
    <property type="match status" value="2"/>
</dbReference>
<dbReference type="GO" id="GO:0005634">
    <property type="term" value="C:nucleus"/>
    <property type="evidence" value="ECO:0007669"/>
    <property type="project" value="UniProtKB-SubCell"/>
</dbReference>
<dbReference type="Gene3D" id="2.40.30.300">
    <property type="match status" value="1"/>
</dbReference>
<dbReference type="CDD" id="cd13154">
    <property type="entry name" value="KOW_Mtr4"/>
    <property type="match status" value="1"/>
</dbReference>
<dbReference type="InterPro" id="IPR001650">
    <property type="entry name" value="Helicase_C-like"/>
</dbReference>
<comment type="subcellular location">
    <subcellularLocation>
        <location evidence="1">Nucleus</location>
    </subcellularLocation>
</comment>
<evidence type="ECO:0000256" key="2">
    <source>
        <dbReference type="ARBA" id="ARBA00010140"/>
    </source>
</evidence>
<evidence type="ECO:0000256" key="8">
    <source>
        <dbReference type="SAM" id="MobiDB-lite"/>
    </source>
</evidence>
<feature type="compositionally biased region" description="Acidic residues" evidence="8">
    <location>
        <begin position="52"/>
        <end position="61"/>
    </location>
</feature>
<dbReference type="InterPro" id="IPR025696">
    <property type="entry name" value="Beta-barrel_MTR4"/>
</dbReference>
<feature type="region of interest" description="Disordered" evidence="8">
    <location>
        <begin position="376"/>
        <end position="402"/>
    </location>
</feature>
<dbReference type="PANTHER" id="PTHR12131">
    <property type="entry name" value="ATP-DEPENDENT RNA AND DNA HELICASE"/>
    <property type="match status" value="1"/>
</dbReference>
<feature type="compositionally biased region" description="Basic residues" evidence="8">
    <location>
        <begin position="25"/>
        <end position="36"/>
    </location>
</feature>
<dbReference type="InterPro" id="IPR050699">
    <property type="entry name" value="RNA-DNA_Helicase"/>
</dbReference>
<reference evidence="11" key="1">
    <citation type="submission" date="2023-01" db="EMBL/GenBank/DDBJ databases">
        <title>The growth and conidiation of Purpureocillium lavendulum are regulated by nitrogen source and histone H3K14 acetylation.</title>
        <authorList>
            <person name="Tang P."/>
            <person name="Han J."/>
            <person name="Zhang C."/>
            <person name="Tang P."/>
            <person name="Qi F."/>
            <person name="Zhang K."/>
            <person name="Liang L."/>
        </authorList>
    </citation>
    <scope>NUCLEOTIDE SEQUENCE</scope>
    <source>
        <strain evidence="11">YMF1.00683</strain>
    </source>
</reference>
<dbReference type="SMART" id="SM00490">
    <property type="entry name" value="HELICc"/>
    <property type="match status" value="1"/>
</dbReference>
<dbReference type="Pfam" id="PF00271">
    <property type="entry name" value="Helicase_C"/>
    <property type="match status" value="1"/>
</dbReference>
<dbReference type="FunFam" id="2.40.30.300:FF:000001">
    <property type="entry name" value="Mtr4 exosome RNA helicase"/>
    <property type="match status" value="1"/>
</dbReference>
<dbReference type="InterPro" id="IPR011545">
    <property type="entry name" value="DEAD/DEAH_box_helicase_dom"/>
</dbReference>
<dbReference type="AlphaFoldDB" id="A0AB34FK14"/>
<dbReference type="InterPro" id="IPR016438">
    <property type="entry name" value="SKI2-like"/>
</dbReference>
<dbReference type="GO" id="GO:0006401">
    <property type="term" value="P:RNA catabolic process"/>
    <property type="evidence" value="ECO:0007669"/>
    <property type="project" value="InterPro"/>
</dbReference>
<evidence type="ECO:0000256" key="7">
    <source>
        <dbReference type="ARBA" id="ARBA00023242"/>
    </source>
</evidence>
<dbReference type="PROSITE" id="PS51194">
    <property type="entry name" value="HELICASE_CTER"/>
    <property type="match status" value="1"/>
</dbReference>
<dbReference type="InterPro" id="IPR012961">
    <property type="entry name" value="Ski2/MTR4_C"/>
</dbReference>
<dbReference type="EMBL" id="JAQHRD010000006">
    <property type="protein sequence ID" value="KAJ6439422.1"/>
    <property type="molecule type" value="Genomic_DNA"/>
</dbReference>
<dbReference type="Proteomes" id="UP001163105">
    <property type="component" value="Unassembled WGS sequence"/>
</dbReference>
<keyword evidence="4" id="KW-0378">Hydrolase</keyword>
<keyword evidence="7" id="KW-0539">Nucleus</keyword>
<dbReference type="InterPro" id="IPR014001">
    <property type="entry name" value="Helicase_ATP-bd"/>
</dbReference>
<dbReference type="SMART" id="SM01142">
    <property type="entry name" value="DSHCT"/>
    <property type="match status" value="1"/>
</dbReference>
<dbReference type="CDD" id="cd18024">
    <property type="entry name" value="DEXHc_Mtr4-like"/>
    <property type="match status" value="1"/>
</dbReference>
<dbReference type="SMART" id="SM00487">
    <property type="entry name" value="DEXDc"/>
    <property type="match status" value="1"/>
</dbReference>
<keyword evidence="3" id="KW-0547">Nucleotide-binding</keyword>
<evidence type="ECO:0000313" key="12">
    <source>
        <dbReference type="Proteomes" id="UP001163105"/>
    </source>
</evidence>
<dbReference type="InterPro" id="IPR027417">
    <property type="entry name" value="P-loop_NTPase"/>
</dbReference>
<proteinExistence type="inferred from homology"/>
<evidence type="ECO:0000259" key="9">
    <source>
        <dbReference type="PROSITE" id="PS51192"/>
    </source>
</evidence>
<evidence type="ECO:0000256" key="1">
    <source>
        <dbReference type="ARBA" id="ARBA00004123"/>
    </source>
</evidence>
<dbReference type="SUPFAM" id="SSF52540">
    <property type="entry name" value="P-loop containing nucleoside triphosphate hydrolases"/>
    <property type="match status" value="1"/>
</dbReference>
<dbReference type="InterPro" id="IPR048392">
    <property type="entry name" value="MTR4-like_stalk"/>
</dbReference>
<dbReference type="GO" id="GO:0016787">
    <property type="term" value="F:hydrolase activity"/>
    <property type="evidence" value="ECO:0007669"/>
    <property type="project" value="UniProtKB-KW"/>
</dbReference>
<dbReference type="GO" id="GO:0003724">
    <property type="term" value="F:RNA helicase activity"/>
    <property type="evidence" value="ECO:0007669"/>
    <property type="project" value="InterPro"/>
</dbReference>
<protein>
    <submittedName>
        <fullName evidence="11">ATP-dependent RNA helicase DOB1</fullName>
    </submittedName>
</protein>
<dbReference type="Pfam" id="PF21408">
    <property type="entry name" value="MTR4-like_stalk"/>
    <property type="match status" value="1"/>
</dbReference>
<dbReference type="FunFam" id="3.40.50.300:FF:000083">
    <property type="entry name" value="ATP-dependent RNA helicase DOB1"/>
    <property type="match status" value="1"/>
</dbReference>
<dbReference type="Pfam" id="PF13234">
    <property type="entry name" value="MTR4_beta-barrel"/>
    <property type="match status" value="1"/>
</dbReference>
<feature type="domain" description="Helicase C-terminal" evidence="10">
    <location>
        <begin position="407"/>
        <end position="611"/>
    </location>
</feature>
<dbReference type="Pfam" id="PF00270">
    <property type="entry name" value="DEAD"/>
    <property type="match status" value="1"/>
</dbReference>
<comment type="caution">
    <text evidence="11">The sequence shown here is derived from an EMBL/GenBank/DDBJ whole genome shotgun (WGS) entry which is preliminary data.</text>
</comment>
<dbReference type="FunFam" id="3.40.50.300:FF:000141">
    <property type="entry name" value="ATP-dependent RNA helicase DOB1"/>
    <property type="match status" value="1"/>
</dbReference>
<evidence type="ECO:0000256" key="4">
    <source>
        <dbReference type="ARBA" id="ARBA00022801"/>
    </source>
</evidence>
<dbReference type="PANTHER" id="PTHR12131:SF7">
    <property type="entry name" value="EXOSOME RNA HELICASE MTR4"/>
    <property type="match status" value="1"/>
</dbReference>
<keyword evidence="5 11" id="KW-0347">Helicase</keyword>
<name>A0AB34FK14_9HYPO</name>
<gene>
    <name evidence="11" type="primary">MTR4</name>
    <name evidence="11" type="ORF">O9K51_07307</name>
</gene>
<dbReference type="GO" id="GO:0000460">
    <property type="term" value="P:maturation of 5.8S rRNA"/>
    <property type="evidence" value="ECO:0007669"/>
    <property type="project" value="TreeGrafter"/>
</dbReference>
<evidence type="ECO:0000313" key="11">
    <source>
        <dbReference type="EMBL" id="KAJ6439422.1"/>
    </source>
</evidence>
<keyword evidence="6" id="KW-0067">ATP-binding</keyword>
<dbReference type="PIRSF" id="PIRSF005198">
    <property type="entry name" value="Antiviral_helicase_SKI2"/>
    <property type="match status" value="1"/>
</dbReference>
<evidence type="ECO:0000256" key="5">
    <source>
        <dbReference type="ARBA" id="ARBA00022806"/>
    </source>
</evidence>
<feature type="region of interest" description="Disordered" evidence="8">
    <location>
        <begin position="1"/>
        <end position="104"/>
    </location>
</feature>
<evidence type="ECO:0000256" key="3">
    <source>
        <dbReference type="ARBA" id="ARBA00022741"/>
    </source>
</evidence>
<organism evidence="11 12">
    <name type="scientific">Purpureocillium lavendulum</name>
    <dbReference type="NCBI Taxonomy" id="1247861"/>
    <lineage>
        <taxon>Eukaryota</taxon>
        <taxon>Fungi</taxon>
        <taxon>Dikarya</taxon>
        <taxon>Ascomycota</taxon>
        <taxon>Pezizomycotina</taxon>
        <taxon>Sordariomycetes</taxon>
        <taxon>Hypocreomycetidae</taxon>
        <taxon>Hypocreales</taxon>
        <taxon>Ophiocordycipitaceae</taxon>
        <taxon>Purpureocillium</taxon>
    </lineage>
</organism>
<evidence type="ECO:0000256" key="6">
    <source>
        <dbReference type="ARBA" id="ARBA00022840"/>
    </source>
</evidence>
<dbReference type="CDD" id="cd18795">
    <property type="entry name" value="SF2_C_Ski2"/>
    <property type="match status" value="1"/>
</dbReference>